<name>W0E9N0_9FIRM</name>
<dbReference type="OrthoDB" id="121974at2"/>
<dbReference type="AlphaFoldDB" id="W0E9N0"/>
<keyword evidence="3" id="KW-1185">Reference proteome</keyword>
<accession>W0E9N0</accession>
<dbReference type="RefSeq" id="WP_006719172.1">
    <property type="nucleotide sequence ID" value="NZ_CP007032.1"/>
</dbReference>
<dbReference type="InterPro" id="IPR032710">
    <property type="entry name" value="NTF2-like_dom_sf"/>
</dbReference>
<reference evidence="2 3" key="1">
    <citation type="submission" date="2013-12" db="EMBL/GenBank/DDBJ databases">
        <authorList>
            <consortium name="DOE Joint Genome Institute"/>
            <person name="Smidt H."/>
            <person name="Huntemann M."/>
            <person name="Han J."/>
            <person name="Chen A."/>
            <person name="Kyrpides N."/>
            <person name="Mavromatis K."/>
            <person name="Markowitz V."/>
            <person name="Palaniappan K."/>
            <person name="Ivanova N."/>
            <person name="Schaumberg A."/>
            <person name="Pati A."/>
            <person name="Liolios K."/>
            <person name="Nordberg H.P."/>
            <person name="Cantor M.N."/>
            <person name="Hua S.X."/>
            <person name="Woyke T."/>
        </authorList>
    </citation>
    <scope>NUCLEOTIDE SEQUENCE [LARGE SCALE GENOMIC DNA]</scope>
    <source>
        <strain evidence="3">DSM 15288</strain>
    </source>
</reference>
<dbReference type="KEGG" id="dmt:DESME_03445"/>
<sequence length="134" mass="15940">METEALILEKLHQLEERLLRPEIRSSKEELMILLADDFVEFGSSGRIFYKQQITEALTHSLTEHMKLMDFQVKILASDVVLTTFRVVKPNEPREAMRNSLRSSIWKFFDDRWQMVFHQGTPQQWNTLCKFSNYT</sequence>
<dbReference type="Pfam" id="PF14534">
    <property type="entry name" value="DUF4440"/>
    <property type="match status" value="1"/>
</dbReference>
<organism evidence="2 3">
    <name type="scientific">Desulfitobacterium metallireducens DSM 15288</name>
    <dbReference type="NCBI Taxonomy" id="871968"/>
    <lineage>
        <taxon>Bacteria</taxon>
        <taxon>Bacillati</taxon>
        <taxon>Bacillota</taxon>
        <taxon>Clostridia</taxon>
        <taxon>Eubacteriales</taxon>
        <taxon>Desulfitobacteriaceae</taxon>
        <taxon>Desulfitobacterium</taxon>
    </lineage>
</organism>
<evidence type="ECO:0000313" key="2">
    <source>
        <dbReference type="EMBL" id="AHF06213.1"/>
    </source>
</evidence>
<dbReference type="EMBL" id="CP007032">
    <property type="protein sequence ID" value="AHF06213.1"/>
    <property type="molecule type" value="Genomic_DNA"/>
</dbReference>
<dbReference type="eggNOG" id="COG4994">
    <property type="taxonomic scope" value="Bacteria"/>
</dbReference>
<dbReference type="HOGENOM" id="CLU_119560_2_0_9"/>
<proteinExistence type="predicted"/>
<dbReference type="Gene3D" id="3.10.450.50">
    <property type="match status" value="1"/>
</dbReference>
<dbReference type="STRING" id="871968.DESME_03445"/>
<protein>
    <recommendedName>
        <fullName evidence="1">DUF4440 domain-containing protein</fullName>
    </recommendedName>
</protein>
<evidence type="ECO:0000313" key="3">
    <source>
        <dbReference type="Proteomes" id="UP000010847"/>
    </source>
</evidence>
<feature type="domain" description="DUF4440" evidence="1">
    <location>
        <begin position="11"/>
        <end position="114"/>
    </location>
</feature>
<dbReference type="Proteomes" id="UP000010847">
    <property type="component" value="Chromosome"/>
</dbReference>
<evidence type="ECO:0000259" key="1">
    <source>
        <dbReference type="Pfam" id="PF14534"/>
    </source>
</evidence>
<dbReference type="SUPFAM" id="SSF54427">
    <property type="entry name" value="NTF2-like"/>
    <property type="match status" value="1"/>
</dbReference>
<dbReference type="InterPro" id="IPR027843">
    <property type="entry name" value="DUF4440"/>
</dbReference>
<gene>
    <name evidence="2" type="ORF">DESME_03445</name>
</gene>